<dbReference type="SUPFAM" id="SSF81301">
    <property type="entry name" value="Nucleotidyltransferase"/>
    <property type="match status" value="1"/>
</dbReference>
<dbReference type="Gene3D" id="1.10.1410.10">
    <property type="match status" value="1"/>
</dbReference>
<accession>A0A9Q0M4E9</accession>
<proteinExistence type="predicted"/>
<dbReference type="SUPFAM" id="SSF81631">
    <property type="entry name" value="PAP/OAS1 substrate-binding domain"/>
    <property type="match status" value="1"/>
</dbReference>
<dbReference type="OMA" id="DSITHYW"/>
<dbReference type="GO" id="GO:0050265">
    <property type="term" value="F:RNA uridylyltransferase activity"/>
    <property type="evidence" value="ECO:0007669"/>
    <property type="project" value="TreeGrafter"/>
</dbReference>
<gene>
    <name evidence="2" type="ORF">RDWZM_004624</name>
</gene>
<dbReference type="Proteomes" id="UP001142055">
    <property type="component" value="Chromosome 2"/>
</dbReference>
<dbReference type="PANTHER" id="PTHR12271:SF66">
    <property type="entry name" value="TERMINAL URIDYLYLTRANSFERASE TAILOR"/>
    <property type="match status" value="1"/>
</dbReference>
<dbReference type="AlphaFoldDB" id="A0A9Q0M4E9"/>
<reference evidence="2" key="1">
    <citation type="submission" date="2022-12" db="EMBL/GenBank/DDBJ databases">
        <title>Genome assemblies of Blomia tropicalis.</title>
        <authorList>
            <person name="Cui Y."/>
        </authorList>
    </citation>
    <scope>NUCLEOTIDE SEQUENCE</scope>
    <source>
        <tissue evidence="2">Adult mites</tissue>
    </source>
</reference>
<comment type="caution">
    <text evidence="2">The sequence shown here is derived from an EMBL/GenBank/DDBJ whole genome shotgun (WGS) entry which is preliminary data.</text>
</comment>
<protein>
    <recommendedName>
        <fullName evidence="1">Poly(A) RNA polymerase mitochondrial-like central palm domain-containing protein</fullName>
    </recommendedName>
</protein>
<name>A0A9Q0M4E9_BLOTA</name>
<dbReference type="Pfam" id="PF22600">
    <property type="entry name" value="MTPAP-like_central"/>
    <property type="match status" value="1"/>
</dbReference>
<sequence length="565" mass="67234">MAKRKQKTTNFTNKSSHKTYQPNFQNFQRIEFDESLLMIRQVELENYFKQLSESNTKIITEGHLTQFVNTVSLNSKDRRKRWQILTYIKNVLSSKGFQCDLFYTGSTINQLGSYNSDGDVYMQLGSNSRMKRPKAAFFIIRSMLRSTKMANYYNFNVIPARTCPILKIESIGPHTMDFDINCTFPVGVFTSKVTQYIVNSNERIRKLFVILINWAKAKKLIQFLQFKSYTLSLMIIFFLQNHEHEFIRSIDSITHYWFAYNNHLPENFDKKSLEFPNLLQNLDRLPNTFDLIHQFFVFYHKFDYINFVISPNLGYPIRKDHFNDLRIQKNPKFDMKVFNKYLCVEDGIELCRNVMKSVHKSIFEQFIRFCTHYSSIPEHLFIRDRNEYIKFISDPIDRSVIPEIQSFILPCYCYIEKWNLVDASKDHRHQLSYIKLKLKQIKYSKVQECYQFNQFQVAELKFTQKYEGQIETYEPPTKKQKVDSNVSRFWTEKDEDSNTYETQNERTTIVKVVCRLIGEKQFILQLLCDSKKKITESICNKVQEMCECSKSTSTKSNKGFAKRKN</sequence>
<dbReference type="InterPro" id="IPR054708">
    <property type="entry name" value="MTPAP-like_central"/>
</dbReference>
<evidence type="ECO:0000313" key="2">
    <source>
        <dbReference type="EMBL" id="KAJ6218812.1"/>
    </source>
</evidence>
<evidence type="ECO:0000313" key="3">
    <source>
        <dbReference type="Proteomes" id="UP001142055"/>
    </source>
</evidence>
<dbReference type="PANTHER" id="PTHR12271">
    <property type="entry name" value="POLY A POLYMERASE CID PAP -RELATED"/>
    <property type="match status" value="1"/>
</dbReference>
<dbReference type="InterPro" id="IPR043519">
    <property type="entry name" value="NT_sf"/>
</dbReference>
<feature type="domain" description="Poly(A) RNA polymerase mitochondrial-like central palm" evidence="1">
    <location>
        <begin position="63"/>
        <end position="196"/>
    </location>
</feature>
<evidence type="ECO:0000259" key="1">
    <source>
        <dbReference type="Pfam" id="PF22600"/>
    </source>
</evidence>
<dbReference type="GO" id="GO:0031123">
    <property type="term" value="P:RNA 3'-end processing"/>
    <property type="evidence" value="ECO:0007669"/>
    <property type="project" value="TreeGrafter"/>
</dbReference>
<organism evidence="2 3">
    <name type="scientific">Blomia tropicalis</name>
    <name type="common">Mite</name>
    <dbReference type="NCBI Taxonomy" id="40697"/>
    <lineage>
        <taxon>Eukaryota</taxon>
        <taxon>Metazoa</taxon>
        <taxon>Ecdysozoa</taxon>
        <taxon>Arthropoda</taxon>
        <taxon>Chelicerata</taxon>
        <taxon>Arachnida</taxon>
        <taxon>Acari</taxon>
        <taxon>Acariformes</taxon>
        <taxon>Sarcoptiformes</taxon>
        <taxon>Astigmata</taxon>
        <taxon>Glycyphagoidea</taxon>
        <taxon>Echimyopodidae</taxon>
        <taxon>Blomia</taxon>
    </lineage>
</organism>
<dbReference type="Gene3D" id="3.30.460.10">
    <property type="entry name" value="Beta Polymerase, domain 2"/>
    <property type="match status" value="1"/>
</dbReference>
<dbReference type="EMBL" id="JAPWDV010000002">
    <property type="protein sequence ID" value="KAJ6218812.1"/>
    <property type="molecule type" value="Genomic_DNA"/>
</dbReference>
<keyword evidence="3" id="KW-1185">Reference proteome</keyword>